<evidence type="ECO:0000313" key="3">
    <source>
        <dbReference type="Proteomes" id="UP000018291"/>
    </source>
</evidence>
<evidence type="ECO:0000259" key="1">
    <source>
        <dbReference type="PROSITE" id="PS50263"/>
    </source>
</evidence>
<dbReference type="InterPro" id="IPR003010">
    <property type="entry name" value="C-N_Hydrolase"/>
</dbReference>
<dbReference type="Gene3D" id="3.60.110.10">
    <property type="entry name" value="Carbon-nitrogen hydrolase"/>
    <property type="match status" value="1"/>
</dbReference>
<dbReference type="AlphaFoldDB" id="R4Z518"/>
<sequence>MNCAVESIERHTWSMLIAAVQHDIVWEDAPATRAALEPRLAAAAAAGARLIVLAEMFATGFSLDGDAVAEAPDGPSVTWMADQARSLGCWIAGSLAIDTGSGRPVNRLVAAEPEGELTTYDKRHPFSFGKEPEVYDAGEDLATVEIDGMIWGLTVCYDLRFSYDYWSRANDLDGYLVVANWPRPRREHWQALLRARAVENLAYVIGVNRVGTDGAGLNYAGDSAVISPNGEVLAQASEREALLLVDIDPQATAATRERFGFLADRRA</sequence>
<feature type="domain" description="CN hydrolase" evidence="1">
    <location>
        <begin position="15"/>
        <end position="249"/>
    </location>
</feature>
<dbReference type="STRING" id="1229780.BN381_90100"/>
<dbReference type="EMBL" id="CANL01000087">
    <property type="protein sequence ID" value="CCM66029.1"/>
    <property type="molecule type" value="Genomic_DNA"/>
</dbReference>
<comment type="caution">
    <text evidence="2">The sequence shown here is derived from an EMBL/GenBank/DDBJ whole genome shotgun (WGS) entry which is preliminary data.</text>
</comment>
<dbReference type="PANTHER" id="PTHR47799:SF1">
    <property type="entry name" value="OMEGA-AMIDASE YAFV"/>
    <property type="match status" value="1"/>
</dbReference>
<dbReference type="InterPro" id="IPR036526">
    <property type="entry name" value="C-N_Hydrolase_sf"/>
</dbReference>
<dbReference type="PROSITE" id="PS50263">
    <property type="entry name" value="CN_HYDROLASE"/>
    <property type="match status" value="1"/>
</dbReference>
<organism evidence="2 3">
    <name type="scientific">Candidatus Neomicrothrix parvicella RN1</name>
    <dbReference type="NCBI Taxonomy" id="1229780"/>
    <lineage>
        <taxon>Bacteria</taxon>
        <taxon>Bacillati</taxon>
        <taxon>Actinomycetota</taxon>
        <taxon>Acidimicrobiia</taxon>
        <taxon>Acidimicrobiales</taxon>
        <taxon>Microthrixaceae</taxon>
        <taxon>Candidatus Neomicrothrix</taxon>
    </lineage>
</organism>
<proteinExistence type="predicted"/>
<dbReference type="HOGENOM" id="CLU_030130_3_7_11"/>
<reference evidence="2 3" key="1">
    <citation type="journal article" date="2013" name="ISME J.">
        <title>Metabolic model for the filamentous 'Candidatus Microthrix parvicella' based on genomic and metagenomic analyses.</title>
        <authorList>
            <person name="Jon McIlroy S."/>
            <person name="Kristiansen R."/>
            <person name="Albertsen M."/>
            <person name="Michael Karst S."/>
            <person name="Rossetti S."/>
            <person name="Lund Nielsen J."/>
            <person name="Tandoi V."/>
            <person name="James Seviour R."/>
            <person name="Nielsen P.H."/>
        </authorList>
    </citation>
    <scope>NUCLEOTIDE SEQUENCE [LARGE SCALE GENOMIC DNA]</scope>
    <source>
        <strain evidence="2 3">RN1</strain>
    </source>
</reference>
<dbReference type="eggNOG" id="COG0388">
    <property type="taxonomic scope" value="Bacteria"/>
</dbReference>
<dbReference type="GO" id="GO:0106008">
    <property type="term" value="F:2-oxoglutaramate amidase activity"/>
    <property type="evidence" value="ECO:0007669"/>
    <property type="project" value="TreeGrafter"/>
</dbReference>
<evidence type="ECO:0000313" key="2">
    <source>
        <dbReference type="EMBL" id="CCM66029.1"/>
    </source>
</evidence>
<dbReference type="InterPro" id="IPR052737">
    <property type="entry name" value="Omega-amidase_YafV"/>
</dbReference>
<dbReference type="PANTHER" id="PTHR47799">
    <property type="entry name" value="OMEGA-AMIDASE YAFV"/>
    <property type="match status" value="1"/>
</dbReference>
<gene>
    <name evidence="2" type="primary">yafV</name>
    <name evidence="2" type="ORF">BN381_90100</name>
</gene>
<name>R4Z518_9ACTN</name>
<dbReference type="Pfam" id="PF00795">
    <property type="entry name" value="CN_hydrolase"/>
    <property type="match status" value="1"/>
</dbReference>
<keyword evidence="3" id="KW-1185">Reference proteome</keyword>
<accession>R4Z518</accession>
<protein>
    <submittedName>
        <fullName evidence="2">Putative C-N hydrolase family amidase</fullName>
    </submittedName>
</protein>
<dbReference type="GO" id="GO:0050152">
    <property type="term" value="F:omega-amidase activity"/>
    <property type="evidence" value="ECO:0007669"/>
    <property type="project" value="TreeGrafter"/>
</dbReference>
<dbReference type="SUPFAM" id="SSF56317">
    <property type="entry name" value="Carbon-nitrogen hydrolase"/>
    <property type="match status" value="1"/>
</dbReference>
<dbReference type="Proteomes" id="UP000018291">
    <property type="component" value="Unassembled WGS sequence"/>
</dbReference>
<keyword evidence="2" id="KW-0378">Hydrolase</keyword>